<dbReference type="Proteomes" id="UP000001877">
    <property type="component" value="Chromosome"/>
</dbReference>
<proteinExistence type="predicted"/>
<dbReference type="HOGENOM" id="CLU_3395442_0_0_9"/>
<dbReference type="EMBL" id="AP008955">
    <property type="protein sequence ID" value="BAH46139.1"/>
    <property type="molecule type" value="Genomic_DNA"/>
</dbReference>
<evidence type="ECO:0000313" key="2">
    <source>
        <dbReference type="Proteomes" id="UP000001877"/>
    </source>
</evidence>
<organism evidence="1 2">
    <name type="scientific">Brevibacillus brevis (strain 47 / JCM 6285 / NBRC 100599)</name>
    <dbReference type="NCBI Taxonomy" id="358681"/>
    <lineage>
        <taxon>Bacteria</taxon>
        <taxon>Bacillati</taxon>
        <taxon>Bacillota</taxon>
        <taxon>Bacilli</taxon>
        <taxon>Bacillales</taxon>
        <taxon>Paenibacillaceae</taxon>
        <taxon>Brevibacillus</taxon>
    </lineage>
</organism>
<keyword evidence="2" id="KW-1185">Reference proteome</keyword>
<reference evidence="1 2" key="1">
    <citation type="submission" date="2005-03" db="EMBL/GenBank/DDBJ databases">
        <title>Brevibacillus brevis strain 47, complete genome.</title>
        <authorList>
            <person name="Hosoyama A."/>
            <person name="Yamada R."/>
            <person name="Hongo Y."/>
            <person name="Terui Y."/>
            <person name="Ankai A."/>
            <person name="Masuyama W."/>
            <person name="Sekiguchi M."/>
            <person name="Takeda T."/>
            <person name="Asano K."/>
            <person name="Ohji S."/>
            <person name="Ichikawa N."/>
            <person name="Narita S."/>
            <person name="Aoki N."/>
            <person name="Miura H."/>
            <person name="Matsushita S."/>
            <person name="Sekigawa T."/>
            <person name="Yamagata H."/>
            <person name="Yoshikawa H."/>
            <person name="Udaka S."/>
            <person name="Tanikawa S."/>
            <person name="Fujita N."/>
        </authorList>
    </citation>
    <scope>NUCLEOTIDE SEQUENCE [LARGE SCALE GENOMIC DNA]</scope>
    <source>
        <strain evidence="2">47 / JCM 6285 / NBRC 100599</strain>
    </source>
</reference>
<gene>
    <name evidence="1" type="ordered locus">BBR47_51620</name>
</gene>
<dbReference type="KEGG" id="bbe:BBR47_51620"/>
<dbReference type="AlphaFoldDB" id="C0Z5N3"/>
<sequence>MLLRATTFFVTMNAKKHSEYECFLRVTNPEF</sequence>
<accession>C0Z5N3</accession>
<dbReference type="STRING" id="358681.BBR47_51620"/>
<name>C0Z5N3_BREBN</name>
<evidence type="ECO:0000313" key="1">
    <source>
        <dbReference type="EMBL" id="BAH46139.1"/>
    </source>
</evidence>
<protein>
    <submittedName>
        <fullName evidence="1">Uncharacterized protein</fullName>
    </submittedName>
</protein>